<name>A0A6J5NZ61_9CAUD</name>
<sequence>MASEVDICNLALAHLGDSATVASISPPEGSAQAEHCARFYPIARDSILEMHNWNFSTKRILLAQITNDWNMWLYAYALPNNCINPISVISSEAYDDYATRFVPTDTPQYSHNYSPVIAAGRYVPQPFTIETREDNTHVLYTNLENAVLRYQALVDNPTEFSSLFVMTLSWHLASMLAGPLIKGDVGAAEAKRCAQMMAGYLAEAKRSDGNQRSVKVEHIVPWTSGR</sequence>
<accession>A0A6J5NZ61</accession>
<evidence type="ECO:0000313" key="1">
    <source>
        <dbReference type="EMBL" id="CAB4164950.1"/>
    </source>
</evidence>
<protein>
    <submittedName>
        <fullName evidence="1">Uncharacterized protein</fullName>
    </submittedName>
</protein>
<reference evidence="1" key="1">
    <citation type="submission" date="2020-04" db="EMBL/GenBank/DDBJ databases">
        <authorList>
            <person name="Chiriac C."/>
            <person name="Salcher M."/>
            <person name="Ghai R."/>
            <person name="Kavagutti S V."/>
        </authorList>
    </citation>
    <scope>NUCLEOTIDE SEQUENCE</scope>
</reference>
<gene>
    <name evidence="1" type="ORF">UFOVP824_10</name>
</gene>
<proteinExistence type="predicted"/>
<organism evidence="1">
    <name type="scientific">uncultured Caudovirales phage</name>
    <dbReference type="NCBI Taxonomy" id="2100421"/>
    <lineage>
        <taxon>Viruses</taxon>
        <taxon>Duplodnaviria</taxon>
        <taxon>Heunggongvirae</taxon>
        <taxon>Uroviricota</taxon>
        <taxon>Caudoviricetes</taxon>
        <taxon>Peduoviridae</taxon>
        <taxon>Maltschvirus</taxon>
        <taxon>Maltschvirus maltsch</taxon>
    </lineage>
</organism>
<dbReference type="EMBL" id="LR796777">
    <property type="protein sequence ID" value="CAB4164950.1"/>
    <property type="molecule type" value="Genomic_DNA"/>
</dbReference>